<evidence type="ECO:0008006" key="3">
    <source>
        <dbReference type="Google" id="ProtNLM"/>
    </source>
</evidence>
<dbReference type="Proteomes" id="UP000593561">
    <property type="component" value="Unassembled WGS sequence"/>
</dbReference>
<reference evidence="1 2" key="1">
    <citation type="journal article" date="2019" name="Genome Biol. Evol.">
        <title>Insights into the evolution of the New World diploid cottons (Gossypium, subgenus Houzingenia) based on genome sequencing.</title>
        <authorList>
            <person name="Grover C.E."/>
            <person name="Arick M.A. 2nd"/>
            <person name="Thrash A."/>
            <person name="Conover J.L."/>
            <person name="Sanders W.S."/>
            <person name="Peterson D.G."/>
            <person name="Frelichowski J.E."/>
            <person name="Scheffler J.A."/>
            <person name="Scheffler B.E."/>
            <person name="Wendel J.F."/>
        </authorList>
    </citation>
    <scope>NUCLEOTIDE SEQUENCE [LARGE SCALE GENOMIC DNA]</scope>
    <source>
        <strain evidence="1">27</strain>
        <tissue evidence="1">Leaf</tissue>
    </source>
</reference>
<keyword evidence="2" id="KW-1185">Reference proteome</keyword>
<evidence type="ECO:0000313" key="2">
    <source>
        <dbReference type="Proteomes" id="UP000593561"/>
    </source>
</evidence>
<protein>
    <recommendedName>
        <fullName evidence="3">RNase H type-1 domain-containing protein</fullName>
    </recommendedName>
</protein>
<accession>A0A7J8RIM2</accession>
<proteinExistence type="predicted"/>
<dbReference type="EMBL" id="JABFAC010000005">
    <property type="protein sequence ID" value="MBA0613664.1"/>
    <property type="molecule type" value="Genomic_DNA"/>
</dbReference>
<gene>
    <name evidence="1" type="ORF">Godav_014052</name>
</gene>
<comment type="caution">
    <text evidence="1">The sequence shown here is derived from an EMBL/GenBank/DDBJ whole genome shotgun (WGS) entry which is preliminary data.</text>
</comment>
<evidence type="ECO:0000313" key="1">
    <source>
        <dbReference type="EMBL" id="MBA0613664.1"/>
    </source>
</evidence>
<dbReference type="AlphaFoldDB" id="A0A7J8RIM2"/>
<name>A0A7J8RIM2_GOSDV</name>
<organism evidence="1 2">
    <name type="scientific">Gossypium davidsonii</name>
    <name type="common">Davidson's cotton</name>
    <name type="synonym">Gossypium klotzschianum subsp. davidsonii</name>
    <dbReference type="NCBI Taxonomy" id="34287"/>
    <lineage>
        <taxon>Eukaryota</taxon>
        <taxon>Viridiplantae</taxon>
        <taxon>Streptophyta</taxon>
        <taxon>Embryophyta</taxon>
        <taxon>Tracheophyta</taxon>
        <taxon>Spermatophyta</taxon>
        <taxon>Magnoliopsida</taxon>
        <taxon>eudicotyledons</taxon>
        <taxon>Gunneridae</taxon>
        <taxon>Pentapetalae</taxon>
        <taxon>rosids</taxon>
        <taxon>malvids</taxon>
        <taxon>Malvales</taxon>
        <taxon>Malvaceae</taxon>
        <taxon>Malvoideae</taxon>
        <taxon>Gossypium</taxon>
    </lineage>
</organism>
<sequence length="161" mass="18184">MRLRFGIELWHLAMTSGFITLAKNRLFLFNLLFVNGRNLAEVVKINVDAAIDAERMGLGVIVRDDYGFVLGGFGCSDNADIVNRIISKGQDITFIGQRANDIYLQLKTFEAAVITWAPRPINKLADFICKFVLSNNCIWNFDVNYPKEIHDLVILDAINES</sequence>